<dbReference type="Proteomes" id="UP000314294">
    <property type="component" value="Unassembled WGS sequence"/>
</dbReference>
<reference evidence="1 2" key="1">
    <citation type="submission" date="2019-03" db="EMBL/GenBank/DDBJ databases">
        <title>First draft genome of Liparis tanakae, snailfish: a comprehensive survey of snailfish specific genes.</title>
        <authorList>
            <person name="Kim W."/>
            <person name="Song I."/>
            <person name="Jeong J.-H."/>
            <person name="Kim D."/>
            <person name="Kim S."/>
            <person name="Ryu S."/>
            <person name="Song J.Y."/>
            <person name="Lee S.K."/>
        </authorList>
    </citation>
    <scope>NUCLEOTIDE SEQUENCE [LARGE SCALE GENOMIC DNA]</scope>
    <source>
        <tissue evidence="1">Muscle</tissue>
    </source>
</reference>
<dbReference type="EMBL" id="SRLO01000246">
    <property type="protein sequence ID" value="TNN64765.1"/>
    <property type="molecule type" value="Genomic_DNA"/>
</dbReference>
<evidence type="ECO:0000313" key="1">
    <source>
        <dbReference type="EMBL" id="TNN64765.1"/>
    </source>
</evidence>
<evidence type="ECO:0000313" key="2">
    <source>
        <dbReference type="Proteomes" id="UP000314294"/>
    </source>
</evidence>
<keyword evidence="2" id="KW-1185">Reference proteome</keyword>
<sequence>MTGTPHLPPRSLHHPHVGIDQFLVTSFCRSPAVLRTVRSLRGAGHLHLSLGQTLRDQLDRGHRS</sequence>
<name>A0A4Z2HHL9_9TELE</name>
<protein>
    <submittedName>
        <fullName evidence="1">Uncharacterized protein</fullName>
    </submittedName>
</protein>
<gene>
    <name evidence="1" type="ORF">EYF80_024960</name>
</gene>
<proteinExistence type="predicted"/>
<comment type="caution">
    <text evidence="1">The sequence shown here is derived from an EMBL/GenBank/DDBJ whole genome shotgun (WGS) entry which is preliminary data.</text>
</comment>
<organism evidence="1 2">
    <name type="scientific">Liparis tanakae</name>
    <name type="common">Tanaka's snailfish</name>
    <dbReference type="NCBI Taxonomy" id="230148"/>
    <lineage>
        <taxon>Eukaryota</taxon>
        <taxon>Metazoa</taxon>
        <taxon>Chordata</taxon>
        <taxon>Craniata</taxon>
        <taxon>Vertebrata</taxon>
        <taxon>Euteleostomi</taxon>
        <taxon>Actinopterygii</taxon>
        <taxon>Neopterygii</taxon>
        <taxon>Teleostei</taxon>
        <taxon>Neoteleostei</taxon>
        <taxon>Acanthomorphata</taxon>
        <taxon>Eupercaria</taxon>
        <taxon>Perciformes</taxon>
        <taxon>Cottioidei</taxon>
        <taxon>Cottales</taxon>
        <taxon>Liparidae</taxon>
        <taxon>Liparis</taxon>
    </lineage>
</organism>
<accession>A0A4Z2HHL9</accession>
<dbReference type="AlphaFoldDB" id="A0A4Z2HHL9"/>